<sequence>MIPYFYKTLLGSSLFLSLMSLGSWAHADCNVSSSGNVTIAQIPSIALTESGIQSSQFSAGLQCTGFSLGVGNKTYLKYRVDQMPVNYVNSQTGDTLTANYLDTDNKPITRGREVDMSQTSLINFFNGPDGSIPFYVRIPAGQTVSPGTYLAETPFKVKWYYSVPALAIIGFGSFYESPGFKRPGIFSSLNWGSGRDSSINLKIEVKSDCRISTSDVNFGTAAFAAAFEPVKTSMGVRCSAKTPYYVSLNNGLYPRSGNQRAMKSESSNHYLTYDIYKNSTTERWGSNSERWSSASATTNAGNYDGKTQQGYAFTAKILESNPDNLPAGTYRDTVTIQVEF</sequence>
<dbReference type="EMBL" id="ATGK01000006">
    <property type="protein sequence ID" value="EPG40842.1"/>
    <property type="molecule type" value="Genomic_DNA"/>
</dbReference>
<dbReference type="Proteomes" id="UP000014559">
    <property type="component" value="Unassembled WGS sequence"/>
</dbReference>
<name>S3UMJ2_9GAMM</name>
<protein>
    <recommendedName>
        <fullName evidence="2">Spore coat protein U/FanG domain-containing protein</fullName>
    </recommendedName>
</protein>
<keyword evidence="1" id="KW-0732">Signal</keyword>
<feature type="domain" description="Spore coat protein U/FanG" evidence="2">
    <location>
        <begin position="23"/>
        <end position="149"/>
    </location>
</feature>
<organism evidence="3 4">
    <name type="scientific">Acinetobacter colistiniresistens</name>
    <dbReference type="NCBI Taxonomy" id="280145"/>
    <lineage>
        <taxon>Bacteria</taxon>
        <taxon>Pseudomonadati</taxon>
        <taxon>Pseudomonadota</taxon>
        <taxon>Gammaproteobacteria</taxon>
        <taxon>Moraxellales</taxon>
        <taxon>Moraxellaceae</taxon>
        <taxon>Acinetobacter</taxon>
    </lineage>
</organism>
<proteinExistence type="predicted"/>
<feature type="chain" id="PRO_5004524158" description="Spore coat protein U/FanG domain-containing protein" evidence="1">
    <location>
        <begin position="28"/>
        <end position="340"/>
    </location>
</feature>
<evidence type="ECO:0000256" key="1">
    <source>
        <dbReference type="SAM" id="SignalP"/>
    </source>
</evidence>
<dbReference type="PANTHER" id="PTHR37089:SF1">
    <property type="entry name" value="MEMBRANE PROTEIN"/>
    <property type="match status" value="1"/>
</dbReference>
<dbReference type="RefSeq" id="WP_016651621.1">
    <property type="nucleotide sequence ID" value="NZ_BHGD02000058.1"/>
</dbReference>
<dbReference type="InterPro" id="IPR007893">
    <property type="entry name" value="Spore_coat_U/FanG"/>
</dbReference>
<dbReference type="HOGENOM" id="CLU_070506_0_0_6"/>
<reference evidence="3 4" key="1">
    <citation type="submission" date="2013-06" db="EMBL/GenBank/DDBJ databases">
        <title>The Genome Sequence of Acinetobacter sp. NIPH 2036.</title>
        <authorList>
            <consortium name="The Broad Institute Genome Sequencing Platform"/>
            <consortium name="The Broad Institute Genome Sequencing Center for Infectious Disease"/>
            <person name="Cerqueira G."/>
            <person name="Feldgarden M."/>
            <person name="Courvalin P."/>
            <person name="Perichon B."/>
            <person name="Grillot-Courvalin C."/>
            <person name="Clermont D."/>
            <person name="Rocha E."/>
            <person name="Yoon E.-J."/>
            <person name="Nemec A."/>
            <person name="Young S.K."/>
            <person name="Zeng Q."/>
            <person name="Gargeya S."/>
            <person name="Fitzgerald M."/>
            <person name="Abouelleil A."/>
            <person name="Alvarado L."/>
            <person name="Berlin A.M."/>
            <person name="Chapman S.B."/>
            <person name="Dewar J."/>
            <person name="Goldberg J."/>
            <person name="Griggs A."/>
            <person name="Gujja S."/>
            <person name="Hansen M."/>
            <person name="Howarth C."/>
            <person name="Imamovic A."/>
            <person name="Larimer J."/>
            <person name="McCowan C."/>
            <person name="Murphy C."/>
            <person name="Pearson M."/>
            <person name="Priest M."/>
            <person name="Roberts A."/>
            <person name="Saif S."/>
            <person name="Shea T."/>
            <person name="Sykes S."/>
            <person name="Wortman J."/>
            <person name="Nusbaum C."/>
            <person name="Birren B."/>
        </authorList>
    </citation>
    <scope>NUCLEOTIDE SEQUENCE [LARGE SCALE GENOMIC DNA]</scope>
    <source>
        <strain evidence="3 4">NIPH 2036</strain>
    </source>
</reference>
<dbReference type="SMART" id="SM00972">
    <property type="entry name" value="SCPU"/>
    <property type="match status" value="2"/>
</dbReference>
<dbReference type="InterPro" id="IPR053167">
    <property type="entry name" value="Spore_coat_component"/>
</dbReference>
<dbReference type="AlphaFoldDB" id="S3UMJ2"/>
<dbReference type="Pfam" id="PF05229">
    <property type="entry name" value="SCPU"/>
    <property type="match status" value="2"/>
</dbReference>
<feature type="domain" description="Spore coat protein U/FanG" evidence="2">
    <location>
        <begin position="198"/>
        <end position="336"/>
    </location>
</feature>
<comment type="caution">
    <text evidence="3">The sequence shown here is derived from an EMBL/GenBank/DDBJ whole genome shotgun (WGS) entry which is preliminary data.</text>
</comment>
<dbReference type="GeneID" id="45419024"/>
<dbReference type="PANTHER" id="PTHR37089">
    <property type="entry name" value="PROTEIN U-RELATED"/>
    <property type="match status" value="1"/>
</dbReference>
<evidence type="ECO:0000259" key="2">
    <source>
        <dbReference type="Pfam" id="PF05229"/>
    </source>
</evidence>
<accession>S3UMJ2</accession>
<feature type="signal peptide" evidence="1">
    <location>
        <begin position="1"/>
        <end position="27"/>
    </location>
</feature>
<evidence type="ECO:0000313" key="3">
    <source>
        <dbReference type="EMBL" id="EPG40842.1"/>
    </source>
</evidence>
<evidence type="ECO:0000313" key="4">
    <source>
        <dbReference type="Proteomes" id="UP000014559"/>
    </source>
</evidence>
<dbReference type="PATRIC" id="fig|1217696.3.peg.655"/>
<gene>
    <name evidence="3" type="ORF">F907_00673</name>
</gene>